<dbReference type="PANTHER" id="PTHR37816:SF3">
    <property type="entry name" value="MODULATES DNA TOPOLOGY"/>
    <property type="match status" value="1"/>
</dbReference>
<evidence type="ECO:0000313" key="1">
    <source>
        <dbReference type="EMBL" id="TFJ91866.1"/>
    </source>
</evidence>
<comment type="caution">
    <text evidence="1">The sequence shown here is derived from an EMBL/GenBank/DDBJ whole genome shotgun (WGS) entry which is preliminary data.</text>
</comment>
<dbReference type="PANTHER" id="PTHR37816">
    <property type="entry name" value="YALI0E33011P"/>
    <property type="match status" value="1"/>
</dbReference>
<gene>
    <name evidence="1" type="ORF">E4U82_15565</name>
</gene>
<accession>A0A4Y9A7V7</accession>
<keyword evidence="2" id="KW-1185">Reference proteome</keyword>
<dbReference type="EMBL" id="SRHY01000037">
    <property type="protein sequence ID" value="TFJ91866.1"/>
    <property type="molecule type" value="Genomic_DNA"/>
</dbReference>
<dbReference type="InterPro" id="IPR052922">
    <property type="entry name" value="Cytidylate_Kinase-2"/>
</dbReference>
<dbReference type="RefSeq" id="WP_135111101.1">
    <property type="nucleotide sequence ID" value="NZ_SRHY01000037.1"/>
</dbReference>
<proteinExistence type="predicted"/>
<dbReference type="Gene3D" id="3.40.50.300">
    <property type="entry name" value="P-loop containing nucleotide triphosphate hydrolases"/>
    <property type="match status" value="1"/>
</dbReference>
<organism evidence="1 2">
    <name type="scientific">Lentibacillus salicampi</name>
    <dbReference type="NCBI Taxonomy" id="175306"/>
    <lineage>
        <taxon>Bacteria</taxon>
        <taxon>Bacillati</taxon>
        <taxon>Bacillota</taxon>
        <taxon>Bacilli</taxon>
        <taxon>Bacillales</taxon>
        <taxon>Bacillaceae</taxon>
        <taxon>Lentibacillus</taxon>
    </lineage>
</organism>
<reference evidence="1 2" key="1">
    <citation type="submission" date="2019-03" db="EMBL/GenBank/DDBJ databases">
        <title>Genome sequence of Lentibacillus salicampi ATCC BAA-719.</title>
        <authorList>
            <person name="Maclea K.S."/>
            <person name="Simoes Junior M."/>
        </authorList>
    </citation>
    <scope>NUCLEOTIDE SEQUENCE [LARGE SCALE GENOMIC DNA]</scope>
    <source>
        <strain evidence="1 2">ATCC BAA-719</strain>
    </source>
</reference>
<dbReference type="Proteomes" id="UP000298484">
    <property type="component" value="Unassembled WGS sequence"/>
</dbReference>
<evidence type="ECO:0000313" key="2">
    <source>
        <dbReference type="Proteomes" id="UP000298484"/>
    </source>
</evidence>
<dbReference type="SUPFAM" id="SSF52540">
    <property type="entry name" value="P-loop containing nucleoside triphosphate hydrolases"/>
    <property type="match status" value="1"/>
</dbReference>
<dbReference type="InterPro" id="IPR027417">
    <property type="entry name" value="P-loop_NTPase"/>
</dbReference>
<name>A0A4Y9A7V7_9BACI</name>
<sequence>MERIMVMGVSAGAGKSTFARELGKRLHIEVHHLDALHWKPGWVEASKEEFENAQREIVTRNRWIIEGNYSSTYDIRKENADTIIYLELPLTVCLYRVVKRWLLHIGKTRPDMGEGCKEKLDYTFVKFICTTYHSRKKKMRERLKAFGEIGDEKKVIMLLNKKEIGEYLETLVDP</sequence>
<dbReference type="OrthoDB" id="1201990at2"/>
<dbReference type="AlphaFoldDB" id="A0A4Y9A7V7"/>
<protein>
    <submittedName>
        <fullName evidence="1">Topology modulation protein</fullName>
    </submittedName>
</protein>